<evidence type="ECO:0000256" key="6">
    <source>
        <dbReference type="ARBA" id="ARBA00022741"/>
    </source>
</evidence>
<dbReference type="EMBL" id="JAAAUQ010000798">
    <property type="protein sequence ID" value="KAF9147514.1"/>
    <property type="molecule type" value="Genomic_DNA"/>
</dbReference>
<gene>
    <name evidence="12" type="ORF">BG015_010819</name>
</gene>
<comment type="similarity">
    <text evidence="10">Belongs to the adenylate kinase family. AK6 subfamily.</text>
</comment>
<keyword evidence="4 10" id="KW-0698">rRNA processing</keyword>
<evidence type="ECO:0000256" key="9">
    <source>
        <dbReference type="ARBA" id="ARBA00023242"/>
    </source>
</evidence>
<evidence type="ECO:0000256" key="10">
    <source>
        <dbReference type="HAMAP-Rule" id="MF_03173"/>
    </source>
</evidence>
<feature type="binding site" evidence="10">
    <location>
        <position position="28"/>
    </location>
    <ligand>
        <name>ATP</name>
        <dbReference type="ChEBI" id="CHEBI:30616"/>
    </ligand>
</feature>
<comment type="catalytic activity">
    <reaction evidence="1 10">
        <text>AMP + ATP = 2 ADP</text>
        <dbReference type="Rhea" id="RHEA:12973"/>
        <dbReference type="ChEBI" id="CHEBI:30616"/>
        <dbReference type="ChEBI" id="CHEBI:456215"/>
        <dbReference type="ChEBI" id="CHEBI:456216"/>
        <dbReference type="EC" id="2.7.4.3"/>
    </reaction>
</comment>
<dbReference type="Gene3D" id="3.40.50.300">
    <property type="entry name" value="P-loop containing nucleotide triphosphate hydrolases"/>
    <property type="match status" value="1"/>
</dbReference>
<keyword evidence="3 10" id="KW-0690">Ribosome biogenesis</keyword>
<feature type="binding site" evidence="10">
    <location>
        <position position="32"/>
    </location>
    <ligand>
        <name>ATP</name>
        <dbReference type="ChEBI" id="CHEBI:30616"/>
    </ligand>
</feature>
<evidence type="ECO:0000256" key="2">
    <source>
        <dbReference type="ARBA" id="ARBA00022490"/>
    </source>
</evidence>
<feature type="binding site" evidence="10">
    <location>
        <position position="31"/>
    </location>
    <ligand>
        <name>ATP</name>
        <dbReference type="ChEBI" id="CHEBI:30616"/>
    </ligand>
</feature>
<dbReference type="FunFam" id="3.40.50.300:FF:000372">
    <property type="entry name" value="Adenylate kinase isoenzyme 6 homolog"/>
    <property type="match status" value="1"/>
</dbReference>
<dbReference type="SUPFAM" id="SSF52540">
    <property type="entry name" value="P-loop containing nucleoside triphosphate hydrolases"/>
    <property type="match status" value="1"/>
</dbReference>
<feature type="region of interest" description="Disordered" evidence="11">
    <location>
        <begin position="1"/>
        <end position="31"/>
    </location>
</feature>
<keyword evidence="9 10" id="KW-0539">Nucleus</keyword>
<keyword evidence="2 10" id="KW-0963">Cytoplasm</keyword>
<feature type="region of interest" description="LID" evidence="10">
    <location>
        <begin position="123"/>
        <end position="133"/>
    </location>
</feature>
<dbReference type="GO" id="GO:0016887">
    <property type="term" value="F:ATP hydrolysis activity"/>
    <property type="evidence" value="ECO:0007669"/>
    <property type="project" value="UniProtKB-UniRule"/>
</dbReference>
<evidence type="ECO:0000256" key="5">
    <source>
        <dbReference type="ARBA" id="ARBA00022679"/>
    </source>
</evidence>
<accession>A0A9P5V8T7</accession>
<name>A0A9P5V8T7_9FUNG</name>
<organism evidence="12 13">
    <name type="scientific">Linnemannia schmuckeri</name>
    <dbReference type="NCBI Taxonomy" id="64567"/>
    <lineage>
        <taxon>Eukaryota</taxon>
        <taxon>Fungi</taxon>
        <taxon>Fungi incertae sedis</taxon>
        <taxon>Mucoromycota</taxon>
        <taxon>Mortierellomycotina</taxon>
        <taxon>Mortierellomycetes</taxon>
        <taxon>Mortierellales</taxon>
        <taxon>Mortierellaceae</taxon>
        <taxon>Linnemannia</taxon>
    </lineage>
</organism>
<keyword evidence="5 10" id="KW-0808">Transferase</keyword>
<dbReference type="OrthoDB" id="10251185at2759"/>
<dbReference type="GO" id="GO:0005634">
    <property type="term" value="C:nucleus"/>
    <property type="evidence" value="ECO:0007669"/>
    <property type="project" value="UniProtKB-SubCell"/>
</dbReference>
<dbReference type="GO" id="GO:0006364">
    <property type="term" value="P:rRNA processing"/>
    <property type="evidence" value="ECO:0007669"/>
    <property type="project" value="UniProtKB-KW"/>
</dbReference>
<dbReference type="EC" id="2.7.4.3" evidence="10"/>
<comment type="subcellular location">
    <subcellularLocation>
        <location evidence="10">Cytoplasm</location>
    </subcellularLocation>
    <subcellularLocation>
        <location evidence="10">Nucleus</location>
    </subcellularLocation>
</comment>
<evidence type="ECO:0000256" key="7">
    <source>
        <dbReference type="ARBA" id="ARBA00022777"/>
    </source>
</evidence>
<evidence type="ECO:0000313" key="13">
    <source>
        <dbReference type="Proteomes" id="UP000748756"/>
    </source>
</evidence>
<keyword evidence="8 10" id="KW-0067">ATP-binding</keyword>
<dbReference type="GO" id="GO:0042274">
    <property type="term" value="P:ribosomal small subunit biogenesis"/>
    <property type="evidence" value="ECO:0007669"/>
    <property type="project" value="UniProtKB-UniRule"/>
</dbReference>
<keyword evidence="6 10" id="KW-0547">Nucleotide-binding</keyword>
<dbReference type="InterPro" id="IPR027417">
    <property type="entry name" value="P-loop_NTPase"/>
</dbReference>
<comment type="subunit">
    <text evidence="10">Interacts with small ribosomal subunit protein uS11. Not a structural component of 43S pre-ribosomes, but transiently interacts with them by binding to uS11.</text>
</comment>
<dbReference type="GO" id="GO:0005737">
    <property type="term" value="C:cytoplasm"/>
    <property type="evidence" value="ECO:0007669"/>
    <property type="project" value="UniProtKB-SubCell"/>
</dbReference>
<evidence type="ECO:0000256" key="11">
    <source>
        <dbReference type="SAM" id="MobiDB-lite"/>
    </source>
</evidence>
<comment type="caution">
    <text evidence="10">Lacks conserved residue(s) required for the propagation of feature annotation.</text>
</comment>
<proteinExistence type="inferred from homology"/>
<reference evidence="12" key="1">
    <citation type="journal article" date="2020" name="Fungal Divers.">
        <title>Resolving the Mortierellaceae phylogeny through synthesis of multi-gene phylogenetics and phylogenomics.</title>
        <authorList>
            <person name="Vandepol N."/>
            <person name="Liber J."/>
            <person name="Desiro A."/>
            <person name="Na H."/>
            <person name="Kennedy M."/>
            <person name="Barry K."/>
            <person name="Grigoriev I.V."/>
            <person name="Miller A.N."/>
            <person name="O'Donnell K."/>
            <person name="Stajich J.E."/>
            <person name="Bonito G."/>
        </authorList>
    </citation>
    <scope>NUCLEOTIDE SEQUENCE</scope>
    <source>
        <strain evidence="12">NRRL 6426</strain>
    </source>
</reference>
<dbReference type="PANTHER" id="PTHR12595:SF0">
    <property type="entry name" value="ADENYLATE KINASE ISOENZYME 6"/>
    <property type="match status" value="1"/>
</dbReference>
<dbReference type="HAMAP" id="MF_00039">
    <property type="entry name" value="Adenylate_kinase_AK6"/>
    <property type="match status" value="1"/>
</dbReference>
<dbReference type="GO" id="GO:0005524">
    <property type="term" value="F:ATP binding"/>
    <property type="evidence" value="ECO:0007669"/>
    <property type="project" value="UniProtKB-KW"/>
</dbReference>
<dbReference type="Proteomes" id="UP000748756">
    <property type="component" value="Unassembled WGS sequence"/>
</dbReference>
<dbReference type="AlphaFoldDB" id="A0A9P5V8T7"/>
<evidence type="ECO:0000256" key="4">
    <source>
        <dbReference type="ARBA" id="ARBA00022552"/>
    </source>
</evidence>
<feature type="region of interest" description="NMPbind" evidence="10">
    <location>
        <begin position="48"/>
        <end position="71"/>
    </location>
</feature>
<evidence type="ECO:0000313" key="12">
    <source>
        <dbReference type="EMBL" id="KAF9147514.1"/>
    </source>
</evidence>
<comment type="caution">
    <text evidence="12">The sequence shown here is derived from an EMBL/GenBank/DDBJ whole genome shotgun (WGS) entry which is preliminary data.</text>
</comment>
<dbReference type="InterPro" id="IPR020618">
    <property type="entry name" value="Adenyl_kinase_AK6"/>
</dbReference>
<evidence type="ECO:0000256" key="3">
    <source>
        <dbReference type="ARBA" id="ARBA00022517"/>
    </source>
</evidence>
<dbReference type="GO" id="GO:0004017">
    <property type="term" value="F:AMP kinase activity"/>
    <property type="evidence" value="ECO:0007669"/>
    <property type="project" value="UniProtKB-UniRule"/>
</dbReference>
<keyword evidence="13" id="KW-1185">Reference proteome</keyword>
<keyword evidence="7 10" id="KW-0418">Kinase</keyword>
<feature type="binding site" evidence="10">
    <location>
        <position position="33"/>
    </location>
    <ligand>
        <name>ATP</name>
        <dbReference type="ChEBI" id="CHEBI:30616"/>
    </ligand>
</feature>
<feature type="binding site" evidence="10">
    <location>
        <position position="124"/>
    </location>
    <ligand>
        <name>ATP</name>
        <dbReference type="ChEBI" id="CHEBI:30616"/>
    </ligand>
</feature>
<sequence>MDSDSDYETEIPNFPRDLPNILITGTPGTGKTTTSEMAAEATGLTHINVGDLVKAKSLHEGLDTEYDSYILDEDKLIDEMEEMMRPGGKIVDFHTCEIFPERWFDLVIVLRTDNGVLYPRLESRGYNAKKINENMECEIMQVVLEEARESYEEQIVIELESNSIEQMEENVSRIKAWMESWIANNSNNKQQ</sequence>
<evidence type="ECO:0000256" key="8">
    <source>
        <dbReference type="ARBA" id="ARBA00022840"/>
    </source>
</evidence>
<protein>
    <recommendedName>
        <fullName evidence="10">Adenylate kinase isoenzyme 6 homolog</fullName>
        <shortName evidence="10">AK6</shortName>
        <ecNumber evidence="10">2.7.4.3</ecNumber>
    </recommendedName>
    <alternativeName>
        <fullName evidence="10">Dual activity adenylate kinase/ATPase</fullName>
        <shortName evidence="10">AK/ATPase</shortName>
    </alternativeName>
</protein>
<feature type="binding site" evidence="10">
    <location>
        <position position="30"/>
    </location>
    <ligand>
        <name>ATP</name>
        <dbReference type="ChEBI" id="CHEBI:30616"/>
    </ligand>
</feature>
<dbReference type="Pfam" id="PF13238">
    <property type="entry name" value="AAA_18"/>
    <property type="match status" value="1"/>
</dbReference>
<evidence type="ECO:0000256" key="1">
    <source>
        <dbReference type="ARBA" id="ARBA00000582"/>
    </source>
</evidence>
<comment type="catalytic activity">
    <reaction evidence="10">
        <text>ATP + H2O = ADP + phosphate + H(+)</text>
        <dbReference type="Rhea" id="RHEA:13065"/>
        <dbReference type="ChEBI" id="CHEBI:15377"/>
        <dbReference type="ChEBI" id="CHEBI:15378"/>
        <dbReference type="ChEBI" id="CHEBI:30616"/>
        <dbReference type="ChEBI" id="CHEBI:43474"/>
        <dbReference type="ChEBI" id="CHEBI:456216"/>
    </reaction>
</comment>
<dbReference type="PANTHER" id="PTHR12595">
    <property type="entry name" value="POS9-ACTIVATING FACTOR FAP7-RELATED"/>
    <property type="match status" value="1"/>
</dbReference>
<comment type="function">
    <text evidence="10">Broad-specificity nucleoside monophosphate (NMP) kinase that catalyzes the reversible transfer of the terminal phosphate group between nucleoside triphosphates and monophosphates. Has also ATPase activity. Involved in the late cytoplasmic maturation steps of the 40S ribosomal particles, specifically 18S rRNA maturation. While NMP activity is not required for ribosome maturation, ATPase activity is. Associates transiently with small ribosomal subunit protein uS11. ATP hydrolysis breaks the interaction with uS11. May temporarily remove uS11 from the ribosome to enable a conformational change of the ribosomal RNA that is needed for the final maturation step of the small ribosomal subunit. Its NMP activity may have a role in nuclear energy homeostasis.</text>
</comment>